<keyword evidence="2 4" id="KW-0238">DNA-binding</keyword>
<evidence type="ECO:0000313" key="6">
    <source>
        <dbReference type="EMBL" id="CBH46371.1"/>
    </source>
</evidence>
<sequence length="233" mass="25117">MNHVQSQNEHCSFLVVGDPPRYGVAVGEASGGSIYGDAEARRRRTLDAAAALLDEGGYSALTIRSVAQRSGTSTGLIYQYFADKQDIFMALLDENIVESTRAVAALPRDRGVAALISAIIDESARRWGRLGRMSQIWRDAERPADAERESLRAVHDSGNRYDAAVLEAVTDAAAKEGRVLRDEAAVLPFLLSGMQGVAASIVNNWASYLDSDEFAQFSAAALTRAITRTDPAP</sequence>
<dbReference type="PROSITE" id="PS50977">
    <property type="entry name" value="HTH_TETR_2"/>
    <property type="match status" value="1"/>
</dbReference>
<dbReference type="InterPro" id="IPR009057">
    <property type="entry name" value="Homeodomain-like_sf"/>
</dbReference>
<dbReference type="InterPro" id="IPR050109">
    <property type="entry name" value="HTH-type_TetR-like_transc_reg"/>
</dbReference>
<feature type="DNA-binding region" description="H-T-H motif" evidence="4">
    <location>
        <begin position="62"/>
        <end position="81"/>
    </location>
</feature>
<reference evidence="6" key="1">
    <citation type="journal article" date="2010" name="PLoS Genet.">
        <title>The genome of a pathogenic rhodococcus: cooptive virulence underpinned by key gene acquisitions.</title>
        <authorList>
            <person name="Letek M."/>
            <person name="Gonzalez P."/>
            <person name="Macarthur I."/>
            <person name="Rodriguez H."/>
            <person name="Freeman T.C."/>
            <person name="Valero-Rello A."/>
            <person name="Blanco M."/>
            <person name="Buckley T."/>
            <person name="Cherevach I."/>
            <person name="Fahey R."/>
            <person name="Hapeshi A."/>
            <person name="Holdstock J."/>
            <person name="Leadon D."/>
            <person name="Navas J."/>
            <person name="Ocampo A."/>
            <person name="Quail M.A."/>
            <person name="Sanders M."/>
            <person name="Scortti M.M."/>
            <person name="Prescott J.F."/>
            <person name="Fogarty U."/>
            <person name="Meijer W.G."/>
            <person name="Parkhill J."/>
            <person name="Bentley S.D."/>
            <person name="Vazquez-Boland J.A."/>
        </authorList>
    </citation>
    <scope>NUCLEOTIDE SEQUENCE [LARGE SCALE GENOMIC DNA]</scope>
    <source>
        <strain evidence="6 7">103S</strain>
    </source>
</reference>
<evidence type="ECO:0000313" key="7">
    <source>
        <dbReference type="Proteomes" id="UP000006892"/>
    </source>
</evidence>
<protein>
    <submittedName>
        <fullName evidence="6">TetR family transcriptional regulator</fullName>
    </submittedName>
</protein>
<evidence type="ECO:0000256" key="1">
    <source>
        <dbReference type="ARBA" id="ARBA00023015"/>
    </source>
</evidence>
<evidence type="ECO:0000256" key="2">
    <source>
        <dbReference type="ARBA" id="ARBA00023125"/>
    </source>
</evidence>
<feature type="domain" description="HTH tetR-type" evidence="5">
    <location>
        <begin position="39"/>
        <end position="99"/>
    </location>
</feature>
<dbReference type="SUPFAM" id="SSF46689">
    <property type="entry name" value="Homeodomain-like"/>
    <property type="match status" value="1"/>
</dbReference>
<gene>
    <name evidence="6" type="ordered locus">REQ_02220</name>
</gene>
<dbReference type="KEGG" id="req:REQ_02220"/>
<evidence type="ECO:0000256" key="3">
    <source>
        <dbReference type="ARBA" id="ARBA00023163"/>
    </source>
</evidence>
<dbReference type="Pfam" id="PF00440">
    <property type="entry name" value="TetR_N"/>
    <property type="match status" value="1"/>
</dbReference>
<dbReference type="EMBL" id="FN563149">
    <property type="protein sequence ID" value="CBH46371.1"/>
    <property type="molecule type" value="Genomic_DNA"/>
</dbReference>
<evidence type="ECO:0000256" key="4">
    <source>
        <dbReference type="PROSITE-ProRule" id="PRU00335"/>
    </source>
</evidence>
<dbReference type="PRINTS" id="PR00455">
    <property type="entry name" value="HTHTETR"/>
</dbReference>
<evidence type="ECO:0000259" key="5">
    <source>
        <dbReference type="PROSITE" id="PS50977"/>
    </source>
</evidence>
<dbReference type="InterPro" id="IPR001647">
    <property type="entry name" value="HTH_TetR"/>
</dbReference>
<dbReference type="GO" id="GO:0003700">
    <property type="term" value="F:DNA-binding transcription factor activity"/>
    <property type="evidence" value="ECO:0007669"/>
    <property type="project" value="TreeGrafter"/>
</dbReference>
<dbReference type="Proteomes" id="UP001154400">
    <property type="component" value="Chromosome"/>
</dbReference>
<dbReference type="Gene3D" id="1.10.357.10">
    <property type="entry name" value="Tetracycline Repressor, domain 2"/>
    <property type="match status" value="1"/>
</dbReference>
<dbReference type="AlphaFoldDB" id="A0A3S5Y1G1"/>
<keyword evidence="3" id="KW-0804">Transcription</keyword>
<dbReference type="PANTHER" id="PTHR30055:SF234">
    <property type="entry name" value="HTH-TYPE TRANSCRIPTIONAL REGULATOR BETI"/>
    <property type="match status" value="1"/>
</dbReference>
<keyword evidence="1" id="KW-0805">Transcription regulation</keyword>
<proteinExistence type="predicted"/>
<name>A0A3S5Y1G1_RHOH1</name>
<dbReference type="PANTHER" id="PTHR30055">
    <property type="entry name" value="HTH-TYPE TRANSCRIPTIONAL REGULATOR RUTR"/>
    <property type="match status" value="1"/>
</dbReference>
<dbReference type="GO" id="GO:0000976">
    <property type="term" value="F:transcription cis-regulatory region binding"/>
    <property type="evidence" value="ECO:0007669"/>
    <property type="project" value="TreeGrafter"/>
</dbReference>
<accession>A0A3S5Y1G1</accession>
<organism evidence="6">
    <name type="scientific">Rhodococcus hoagii (strain 103S)</name>
    <name type="common">Rhodococcus equi</name>
    <dbReference type="NCBI Taxonomy" id="685727"/>
    <lineage>
        <taxon>Bacteria</taxon>
        <taxon>Bacillati</taxon>
        <taxon>Actinomycetota</taxon>
        <taxon>Actinomycetes</taxon>
        <taxon>Mycobacteriales</taxon>
        <taxon>Nocardiaceae</taxon>
        <taxon>Prescottella</taxon>
    </lineage>
</organism>